<evidence type="ECO:0000313" key="1">
    <source>
        <dbReference type="EMBL" id="OGZ69657.1"/>
    </source>
</evidence>
<gene>
    <name evidence="1" type="ORF">A3F47_02260</name>
</gene>
<accession>A0A1G2I4V7</accession>
<dbReference type="Proteomes" id="UP000179214">
    <property type="component" value="Unassembled WGS sequence"/>
</dbReference>
<dbReference type="AlphaFoldDB" id="A0A1G2I4V7"/>
<sequence>MSILMNEINLTDLRLAFFLSLNELKTARLLFREDKDFQGIPWDDSPPLSLVIPSRAVALLKKKGLFFQVKEPITQDSLTPQQHKALDENKAILCKCLFGATFFLERISPTFEKGTFYVKN</sequence>
<comment type="caution">
    <text evidence="1">The sequence shown here is derived from an EMBL/GenBank/DDBJ whole genome shotgun (WGS) entry which is preliminary data.</text>
</comment>
<dbReference type="EMBL" id="MHOV01000030">
    <property type="protein sequence ID" value="OGZ69657.1"/>
    <property type="molecule type" value="Genomic_DNA"/>
</dbReference>
<organism evidence="1 2">
    <name type="scientific">Candidatus Staskawiczbacteria bacterium RIFCSPHIGHO2_12_FULL_38_11</name>
    <dbReference type="NCBI Taxonomy" id="1802209"/>
    <lineage>
        <taxon>Bacteria</taxon>
        <taxon>Candidatus Staskawicziibacteriota</taxon>
    </lineage>
</organism>
<protein>
    <submittedName>
        <fullName evidence="1">Uncharacterized protein</fullName>
    </submittedName>
</protein>
<reference evidence="1 2" key="1">
    <citation type="journal article" date="2016" name="Nat. Commun.">
        <title>Thousands of microbial genomes shed light on interconnected biogeochemical processes in an aquifer system.</title>
        <authorList>
            <person name="Anantharaman K."/>
            <person name="Brown C.T."/>
            <person name="Hug L.A."/>
            <person name="Sharon I."/>
            <person name="Castelle C.J."/>
            <person name="Probst A.J."/>
            <person name="Thomas B.C."/>
            <person name="Singh A."/>
            <person name="Wilkins M.J."/>
            <person name="Karaoz U."/>
            <person name="Brodie E.L."/>
            <person name="Williams K.H."/>
            <person name="Hubbard S.S."/>
            <person name="Banfield J.F."/>
        </authorList>
    </citation>
    <scope>NUCLEOTIDE SEQUENCE [LARGE SCALE GENOMIC DNA]</scope>
</reference>
<evidence type="ECO:0000313" key="2">
    <source>
        <dbReference type="Proteomes" id="UP000179214"/>
    </source>
</evidence>
<name>A0A1G2I4V7_9BACT</name>
<proteinExistence type="predicted"/>